<evidence type="ECO:0000256" key="1">
    <source>
        <dbReference type="SAM" id="Phobius"/>
    </source>
</evidence>
<sequence>MEFIVEMSKTPSYPKYYFIALVPIESPSFCTFITNIFVSTHTHTHIYMCVCVCVLISSMATSTYPIRTCRDFHSAYIQGQEINKILQRTIQGDVEDFDDECYL</sequence>
<gene>
    <name evidence="2" type="ORF">HanXRQr2_Chr17g0793021</name>
</gene>
<evidence type="ECO:0000313" key="3">
    <source>
        <dbReference type="Proteomes" id="UP000215914"/>
    </source>
</evidence>
<evidence type="ECO:0000313" key="2">
    <source>
        <dbReference type="EMBL" id="KAF5754591.1"/>
    </source>
</evidence>
<proteinExistence type="predicted"/>
<comment type="caution">
    <text evidence="2">The sequence shown here is derived from an EMBL/GenBank/DDBJ whole genome shotgun (WGS) entry which is preliminary data.</text>
</comment>
<feature type="transmembrane region" description="Helical" evidence="1">
    <location>
        <begin position="16"/>
        <end position="38"/>
    </location>
</feature>
<keyword evidence="1" id="KW-0472">Membrane</keyword>
<reference evidence="2" key="1">
    <citation type="journal article" date="2017" name="Nature">
        <title>The sunflower genome provides insights into oil metabolism, flowering and Asterid evolution.</title>
        <authorList>
            <person name="Badouin H."/>
            <person name="Gouzy J."/>
            <person name="Grassa C.J."/>
            <person name="Murat F."/>
            <person name="Staton S.E."/>
            <person name="Cottret L."/>
            <person name="Lelandais-Briere C."/>
            <person name="Owens G.L."/>
            <person name="Carrere S."/>
            <person name="Mayjonade B."/>
            <person name="Legrand L."/>
            <person name="Gill N."/>
            <person name="Kane N.C."/>
            <person name="Bowers J.E."/>
            <person name="Hubner S."/>
            <person name="Bellec A."/>
            <person name="Berard A."/>
            <person name="Berges H."/>
            <person name="Blanchet N."/>
            <person name="Boniface M.C."/>
            <person name="Brunel D."/>
            <person name="Catrice O."/>
            <person name="Chaidir N."/>
            <person name="Claudel C."/>
            <person name="Donnadieu C."/>
            <person name="Faraut T."/>
            <person name="Fievet G."/>
            <person name="Helmstetter N."/>
            <person name="King M."/>
            <person name="Knapp S.J."/>
            <person name="Lai Z."/>
            <person name="Le Paslier M.C."/>
            <person name="Lippi Y."/>
            <person name="Lorenzon L."/>
            <person name="Mandel J.R."/>
            <person name="Marage G."/>
            <person name="Marchand G."/>
            <person name="Marquand E."/>
            <person name="Bret-Mestries E."/>
            <person name="Morien E."/>
            <person name="Nambeesan S."/>
            <person name="Nguyen T."/>
            <person name="Pegot-Espagnet P."/>
            <person name="Pouilly N."/>
            <person name="Raftis F."/>
            <person name="Sallet E."/>
            <person name="Schiex T."/>
            <person name="Thomas J."/>
            <person name="Vandecasteele C."/>
            <person name="Vares D."/>
            <person name="Vear F."/>
            <person name="Vautrin S."/>
            <person name="Crespi M."/>
            <person name="Mangin B."/>
            <person name="Burke J.M."/>
            <person name="Salse J."/>
            <person name="Munos S."/>
            <person name="Vincourt P."/>
            <person name="Rieseberg L.H."/>
            <person name="Langlade N.B."/>
        </authorList>
    </citation>
    <scope>NUCLEOTIDE SEQUENCE</scope>
    <source>
        <tissue evidence="2">Leaves</tissue>
    </source>
</reference>
<keyword evidence="1" id="KW-0812">Transmembrane</keyword>
<keyword evidence="1" id="KW-1133">Transmembrane helix</keyword>
<keyword evidence="3" id="KW-1185">Reference proteome</keyword>
<dbReference type="Proteomes" id="UP000215914">
    <property type="component" value="Unassembled WGS sequence"/>
</dbReference>
<feature type="transmembrane region" description="Helical" evidence="1">
    <location>
        <begin position="44"/>
        <end position="64"/>
    </location>
</feature>
<dbReference type="EMBL" id="MNCJ02000332">
    <property type="protein sequence ID" value="KAF5754591.1"/>
    <property type="molecule type" value="Genomic_DNA"/>
</dbReference>
<dbReference type="AlphaFoldDB" id="A0A9K3DFT8"/>
<accession>A0A9K3DFT8</accession>
<dbReference type="Gramene" id="mRNA:HanXRQr2_Chr17g0793021">
    <property type="protein sequence ID" value="CDS:HanXRQr2_Chr17g0793021.1"/>
    <property type="gene ID" value="HanXRQr2_Chr17g0793021"/>
</dbReference>
<reference evidence="2" key="2">
    <citation type="submission" date="2020-06" db="EMBL/GenBank/DDBJ databases">
        <title>Helianthus annuus Genome sequencing and assembly Release 2.</title>
        <authorList>
            <person name="Gouzy J."/>
            <person name="Langlade N."/>
            <person name="Munos S."/>
        </authorList>
    </citation>
    <scope>NUCLEOTIDE SEQUENCE</scope>
    <source>
        <tissue evidence="2">Leaves</tissue>
    </source>
</reference>
<name>A0A9K3DFT8_HELAN</name>
<organism evidence="2 3">
    <name type="scientific">Helianthus annuus</name>
    <name type="common">Common sunflower</name>
    <dbReference type="NCBI Taxonomy" id="4232"/>
    <lineage>
        <taxon>Eukaryota</taxon>
        <taxon>Viridiplantae</taxon>
        <taxon>Streptophyta</taxon>
        <taxon>Embryophyta</taxon>
        <taxon>Tracheophyta</taxon>
        <taxon>Spermatophyta</taxon>
        <taxon>Magnoliopsida</taxon>
        <taxon>eudicotyledons</taxon>
        <taxon>Gunneridae</taxon>
        <taxon>Pentapetalae</taxon>
        <taxon>asterids</taxon>
        <taxon>campanulids</taxon>
        <taxon>Asterales</taxon>
        <taxon>Asteraceae</taxon>
        <taxon>Asteroideae</taxon>
        <taxon>Heliantheae alliance</taxon>
        <taxon>Heliantheae</taxon>
        <taxon>Helianthus</taxon>
    </lineage>
</organism>
<protein>
    <submittedName>
        <fullName evidence="2">Uncharacterized protein</fullName>
    </submittedName>
</protein>